<evidence type="ECO:0000313" key="3">
    <source>
        <dbReference type="EMBL" id="RDW71569.1"/>
    </source>
</evidence>
<organism evidence="3 4">
    <name type="scientific">Coleophoma cylindrospora</name>
    <dbReference type="NCBI Taxonomy" id="1849047"/>
    <lineage>
        <taxon>Eukaryota</taxon>
        <taxon>Fungi</taxon>
        <taxon>Dikarya</taxon>
        <taxon>Ascomycota</taxon>
        <taxon>Pezizomycotina</taxon>
        <taxon>Leotiomycetes</taxon>
        <taxon>Helotiales</taxon>
        <taxon>Dermateaceae</taxon>
        <taxon>Coleophoma</taxon>
    </lineage>
</organism>
<dbReference type="EMBL" id="PDLM01000008">
    <property type="protein sequence ID" value="RDW71569.1"/>
    <property type="molecule type" value="Genomic_DNA"/>
</dbReference>
<dbReference type="AlphaFoldDB" id="A0A3D8RBY3"/>
<keyword evidence="4" id="KW-1185">Reference proteome</keyword>
<dbReference type="STRING" id="1849047.A0A3D8RBY3"/>
<dbReference type="PANTHER" id="PTHR35896">
    <property type="entry name" value="IG-LIKE DOMAIN-CONTAINING PROTEIN"/>
    <property type="match status" value="1"/>
</dbReference>
<keyword evidence="2" id="KW-0472">Membrane</keyword>
<sequence>MLSDNESEPFLEKADNVPSKQPNIESVQGALNNWGSVMKRLLAKFTSLRISGLLVFVATSLFWAGVLLMIQYFPRIHKQATTSTNPQTVLPLFQNLQYVHCGRSNADAKALGCRYDILSNHWVPQPCMDQGAVEEYQSDGSWFGFADEDRTQLLSIDAMSEMPVYYTNERDHIVHCAMLWRKQFRAFAEGRGAYDSIIADERHTMHCSEYLINMTDWAIDFRTMPIKVFVGYAGCYLEDYK</sequence>
<dbReference type="Proteomes" id="UP000256645">
    <property type="component" value="Unassembled WGS sequence"/>
</dbReference>
<feature type="transmembrane region" description="Helical" evidence="2">
    <location>
        <begin position="48"/>
        <end position="73"/>
    </location>
</feature>
<name>A0A3D8RBY3_9HELO</name>
<keyword evidence="2" id="KW-1133">Transmembrane helix</keyword>
<feature type="region of interest" description="Disordered" evidence="1">
    <location>
        <begin position="1"/>
        <end position="23"/>
    </location>
</feature>
<reference evidence="3 4" key="1">
    <citation type="journal article" date="2018" name="IMA Fungus">
        <title>IMA Genome-F 9: Draft genome sequence of Annulohypoxylon stygium, Aspergillus mulundensis, Berkeleyomyces basicola (syn. Thielaviopsis basicola), Ceratocystis smalleyi, two Cercospora beticola strains, Coleophoma cylindrospora, Fusarium fracticaudum, Phialophora cf. hyalina, and Morchella septimelata.</title>
        <authorList>
            <person name="Wingfield B.D."/>
            <person name="Bills G.F."/>
            <person name="Dong Y."/>
            <person name="Huang W."/>
            <person name="Nel W.J."/>
            <person name="Swalarsk-Parry B.S."/>
            <person name="Vaghefi N."/>
            <person name="Wilken P.M."/>
            <person name="An Z."/>
            <person name="de Beer Z.W."/>
            <person name="De Vos L."/>
            <person name="Chen L."/>
            <person name="Duong T.A."/>
            <person name="Gao Y."/>
            <person name="Hammerbacher A."/>
            <person name="Kikkert J.R."/>
            <person name="Li Y."/>
            <person name="Li H."/>
            <person name="Li K."/>
            <person name="Li Q."/>
            <person name="Liu X."/>
            <person name="Ma X."/>
            <person name="Naidoo K."/>
            <person name="Pethybridge S.J."/>
            <person name="Sun J."/>
            <person name="Steenkamp E.T."/>
            <person name="van der Nest M.A."/>
            <person name="van Wyk S."/>
            <person name="Wingfield M.J."/>
            <person name="Xiong C."/>
            <person name="Yue Q."/>
            <person name="Zhang X."/>
        </authorList>
    </citation>
    <scope>NUCLEOTIDE SEQUENCE [LARGE SCALE GENOMIC DNA]</scope>
    <source>
        <strain evidence="3 4">BP6252</strain>
    </source>
</reference>
<evidence type="ECO:0000313" key="4">
    <source>
        <dbReference type="Proteomes" id="UP000256645"/>
    </source>
</evidence>
<accession>A0A3D8RBY3</accession>
<evidence type="ECO:0000256" key="1">
    <source>
        <dbReference type="SAM" id="MobiDB-lite"/>
    </source>
</evidence>
<proteinExistence type="predicted"/>
<protein>
    <submittedName>
        <fullName evidence="3">Uncharacterized protein</fullName>
    </submittedName>
</protein>
<dbReference type="OrthoDB" id="3501153at2759"/>
<dbReference type="PANTHER" id="PTHR35896:SF3">
    <property type="entry name" value="MAJOR FACILITATOR SUPERFAMILY TRANSPORTER"/>
    <property type="match status" value="1"/>
</dbReference>
<keyword evidence="2" id="KW-0812">Transmembrane</keyword>
<evidence type="ECO:0000256" key="2">
    <source>
        <dbReference type="SAM" id="Phobius"/>
    </source>
</evidence>
<dbReference type="InterPro" id="IPR053008">
    <property type="entry name" value="Phomopsin_biosynth_assoc"/>
</dbReference>
<gene>
    <name evidence="3" type="ORF">BP6252_08132</name>
</gene>
<comment type="caution">
    <text evidence="3">The sequence shown here is derived from an EMBL/GenBank/DDBJ whole genome shotgun (WGS) entry which is preliminary data.</text>
</comment>